<dbReference type="Gene3D" id="3.40.50.720">
    <property type="entry name" value="NAD(P)-binding Rossmann-like Domain"/>
    <property type="match status" value="1"/>
</dbReference>
<dbReference type="Proteomes" id="UP000095059">
    <property type="component" value="Unassembled WGS sequence"/>
</dbReference>
<name>A0ABX3ARL4_ALILO</name>
<keyword evidence="3" id="KW-1133">Transmembrane helix</keyword>
<dbReference type="PANTHER" id="PTHR43000">
    <property type="entry name" value="DTDP-D-GLUCOSE 4,6-DEHYDRATASE-RELATED"/>
    <property type="match status" value="1"/>
</dbReference>
<proteinExistence type="inferred from homology"/>
<dbReference type="RefSeq" id="WP_017020697.1">
    <property type="nucleotide sequence ID" value="NZ_AJYJ02000135.1"/>
</dbReference>
<dbReference type="EMBL" id="AJYJ02000135">
    <property type="protein sequence ID" value="OEF10057.1"/>
    <property type="molecule type" value="Genomic_DNA"/>
</dbReference>
<keyword evidence="3" id="KW-0812">Transmembrane</keyword>
<feature type="domain" description="NAD-dependent epimerase/dehydratase" evidence="4">
    <location>
        <begin position="14"/>
        <end position="204"/>
    </location>
</feature>
<keyword evidence="6" id="KW-1185">Reference proteome</keyword>
<comment type="pathway">
    <text evidence="1">Bacterial outer membrane biogenesis; LPS O-antigen biosynthesis.</text>
</comment>
<evidence type="ECO:0000313" key="6">
    <source>
        <dbReference type="Proteomes" id="UP000095059"/>
    </source>
</evidence>
<dbReference type="Pfam" id="PF01370">
    <property type="entry name" value="Epimerase"/>
    <property type="match status" value="1"/>
</dbReference>
<evidence type="ECO:0000256" key="3">
    <source>
        <dbReference type="SAM" id="Phobius"/>
    </source>
</evidence>
<feature type="transmembrane region" description="Helical" evidence="3">
    <location>
        <begin position="12"/>
        <end position="32"/>
    </location>
</feature>
<dbReference type="InterPro" id="IPR036291">
    <property type="entry name" value="NAD(P)-bd_dom_sf"/>
</dbReference>
<evidence type="ECO:0000256" key="1">
    <source>
        <dbReference type="ARBA" id="ARBA00005125"/>
    </source>
</evidence>
<evidence type="ECO:0000256" key="2">
    <source>
        <dbReference type="ARBA" id="ARBA00007637"/>
    </source>
</evidence>
<keyword evidence="3" id="KW-0472">Membrane</keyword>
<dbReference type="InterPro" id="IPR001509">
    <property type="entry name" value="Epimerase_deHydtase"/>
</dbReference>
<sequence>MKNESSSHFNYMRVLIFGGTGYIGTMLSRFLVNQNYVVGNVSRTESKVNGVVNYSIKCDICSTLDSFKPDKIIYLAACFDNNDVDEILNVNIKTPLKVLNIIENIDGLEFIYTGSYWQFGDKSKPNIPIDLYSTSKKAMSNFLEYYNEYTNVNCKDIVLYGSYGESDTRGKLLDYLLSSTINNEKVNLTKGEQSLNLVSVTDICLVLKDVVDGKYENNKIQLMSSRNYTPKDLVALISQYASIDVVFGTVPYRKVELMEPNMLNGYETVMVEDKIPSYISDVLNIKPVK</sequence>
<dbReference type="SUPFAM" id="SSF51735">
    <property type="entry name" value="NAD(P)-binding Rossmann-fold domains"/>
    <property type="match status" value="1"/>
</dbReference>
<gene>
    <name evidence="5" type="ORF">A1Q5_13960</name>
</gene>
<evidence type="ECO:0000259" key="4">
    <source>
        <dbReference type="Pfam" id="PF01370"/>
    </source>
</evidence>
<comment type="similarity">
    <text evidence="2">Belongs to the NAD(P)-dependent epimerase/dehydratase family.</text>
</comment>
<accession>A0ABX3ARL4</accession>
<reference evidence="5 6" key="1">
    <citation type="journal article" date="2012" name="Science">
        <title>Ecological populations of bacteria act as socially cohesive units of antibiotic production and resistance.</title>
        <authorList>
            <person name="Cordero O.X."/>
            <person name="Wildschutte H."/>
            <person name="Kirkup B."/>
            <person name="Proehl S."/>
            <person name="Ngo L."/>
            <person name="Hussain F."/>
            <person name="Le Roux F."/>
            <person name="Mincer T."/>
            <person name="Polz M.F."/>
        </authorList>
    </citation>
    <scope>NUCLEOTIDE SEQUENCE [LARGE SCALE GENOMIC DNA]</scope>
    <source>
        <strain evidence="5 6">5S-186</strain>
    </source>
</reference>
<protein>
    <recommendedName>
        <fullName evidence="4">NAD-dependent epimerase/dehydratase domain-containing protein</fullName>
    </recommendedName>
</protein>
<evidence type="ECO:0000313" key="5">
    <source>
        <dbReference type="EMBL" id="OEF10057.1"/>
    </source>
</evidence>
<comment type="caution">
    <text evidence="5">The sequence shown here is derived from an EMBL/GenBank/DDBJ whole genome shotgun (WGS) entry which is preliminary data.</text>
</comment>
<organism evidence="5 6">
    <name type="scientific">Aliivibrio logei 5S-186</name>
    <dbReference type="NCBI Taxonomy" id="626086"/>
    <lineage>
        <taxon>Bacteria</taxon>
        <taxon>Pseudomonadati</taxon>
        <taxon>Pseudomonadota</taxon>
        <taxon>Gammaproteobacteria</taxon>
        <taxon>Vibrionales</taxon>
        <taxon>Vibrionaceae</taxon>
        <taxon>Aliivibrio</taxon>
    </lineage>
</organism>